<evidence type="ECO:0000256" key="2">
    <source>
        <dbReference type="SAM" id="Phobius"/>
    </source>
</evidence>
<dbReference type="SUPFAM" id="SSF53187">
    <property type="entry name" value="Zn-dependent exopeptidases"/>
    <property type="match status" value="1"/>
</dbReference>
<keyword evidence="2" id="KW-0472">Membrane</keyword>
<protein>
    <recommendedName>
        <fullName evidence="5">DUF2817 domain-containing protein</fullName>
    </recommendedName>
</protein>
<dbReference type="EMBL" id="JALLPB020000194">
    <property type="protein sequence ID" value="KAL3815541.1"/>
    <property type="molecule type" value="Genomic_DNA"/>
</dbReference>
<evidence type="ECO:0000256" key="1">
    <source>
        <dbReference type="SAM" id="MobiDB-lite"/>
    </source>
</evidence>
<proteinExistence type="predicted"/>
<keyword evidence="4" id="KW-1185">Reference proteome</keyword>
<dbReference type="Proteomes" id="UP001530377">
    <property type="component" value="Unassembled WGS sequence"/>
</dbReference>
<dbReference type="AlphaFoldDB" id="A0ABD3RTF1"/>
<accession>A0ABD3RTF1</accession>
<feature type="region of interest" description="Disordered" evidence="1">
    <location>
        <begin position="239"/>
        <end position="264"/>
    </location>
</feature>
<dbReference type="InterPro" id="IPR021259">
    <property type="entry name" value="DUF2817"/>
</dbReference>
<sequence length="634" mass="69946">MTSEPNPRTSSSSSSSSSIFLRRRVPHVLALAASCRVVLLVMYVAIIDAPRSARHCPLDLDGILHVWGDDEGGCYWSSSYAEAREKFVALGNLLKEQGLRRRRRQQSTGGIVVDVSSLSYDVFAMPNEDYPTYLASLKSNDGNSPEVIRPGSDTIDAILLTLRMPDDDDDDGGGVAETNCAAADDSDDSIAGLGHGRGLKRNVNVIHSSGTHGVEGYLGSAVQIRFLRELLLRNNNDCVDDDDVRPSPPSSISQASSPSSAFPPTEKVRKVLLIHSVNPYGMRHHRRTNENNVDLNRNVLDSTTWIELRRRDPNEFHYVDMDASLNPSLGMGEKFSWADAARDGGYDGDLSELMRRDYEMAREEANSIHDDVVGDNAHRRHPTQLIDEPTSATDAIWAWITEMEAVLRIIGSISQQVIALGYTNAKRGLVTGQYHRPSGLSYGGGAHNSNRWENSIFAVRHAIMELAGYRFDSPADSDDDCGRPVVWVDVHTGLGRYGRYSLLTKNGDELGGGGRQPHAWMSEFMSLLERNGMGYGRSGDTGVSSGYDRTMGFINDEILCPSPRCMGVTQEFGTRPGIGVAVALIMENMGHHSSASGRRSYADYLTWAFYPQRNSWRRKTLRGGIEMLHAILNF</sequence>
<dbReference type="Gene3D" id="3.40.630.10">
    <property type="entry name" value="Zn peptidases"/>
    <property type="match status" value="1"/>
</dbReference>
<name>A0ABD3RTF1_9STRA</name>
<feature type="transmembrane region" description="Helical" evidence="2">
    <location>
        <begin position="28"/>
        <end position="46"/>
    </location>
</feature>
<feature type="compositionally biased region" description="Low complexity" evidence="1">
    <location>
        <begin position="250"/>
        <end position="264"/>
    </location>
</feature>
<evidence type="ECO:0000313" key="4">
    <source>
        <dbReference type="Proteomes" id="UP001530377"/>
    </source>
</evidence>
<evidence type="ECO:0008006" key="5">
    <source>
        <dbReference type="Google" id="ProtNLM"/>
    </source>
</evidence>
<gene>
    <name evidence="3" type="ORF">ACHAXA_004186</name>
</gene>
<reference evidence="3 4" key="1">
    <citation type="submission" date="2024-10" db="EMBL/GenBank/DDBJ databases">
        <title>Updated reference genomes for cyclostephanoid diatoms.</title>
        <authorList>
            <person name="Roberts W.R."/>
            <person name="Alverson A.J."/>
        </authorList>
    </citation>
    <scope>NUCLEOTIDE SEQUENCE [LARGE SCALE GENOMIC DNA]</scope>
    <source>
        <strain evidence="3 4">AJA228-03</strain>
    </source>
</reference>
<keyword evidence="2" id="KW-1133">Transmembrane helix</keyword>
<keyword evidence="2" id="KW-0812">Transmembrane</keyword>
<organism evidence="3 4">
    <name type="scientific">Cyclostephanos tholiformis</name>
    <dbReference type="NCBI Taxonomy" id="382380"/>
    <lineage>
        <taxon>Eukaryota</taxon>
        <taxon>Sar</taxon>
        <taxon>Stramenopiles</taxon>
        <taxon>Ochrophyta</taxon>
        <taxon>Bacillariophyta</taxon>
        <taxon>Coscinodiscophyceae</taxon>
        <taxon>Thalassiosirophycidae</taxon>
        <taxon>Stephanodiscales</taxon>
        <taxon>Stephanodiscaceae</taxon>
        <taxon>Cyclostephanos</taxon>
    </lineage>
</organism>
<comment type="caution">
    <text evidence="3">The sequence shown here is derived from an EMBL/GenBank/DDBJ whole genome shotgun (WGS) entry which is preliminary data.</text>
</comment>
<dbReference type="Pfam" id="PF10994">
    <property type="entry name" value="DUF2817"/>
    <property type="match status" value="3"/>
</dbReference>
<evidence type="ECO:0000313" key="3">
    <source>
        <dbReference type="EMBL" id="KAL3815541.1"/>
    </source>
</evidence>